<dbReference type="Proteomes" id="UP001305652">
    <property type="component" value="Chromosome"/>
</dbReference>
<keyword evidence="2" id="KW-1185">Reference proteome</keyword>
<reference evidence="1 2" key="1">
    <citation type="submission" date="2023-10" db="EMBL/GenBank/DDBJ databases">
        <title>The complete genome sequence of Methanoculleus receptaculi DSM 18860.</title>
        <authorList>
            <person name="Lai S.-J."/>
            <person name="You Y.-T."/>
            <person name="Chen S.-C."/>
        </authorList>
    </citation>
    <scope>NUCLEOTIDE SEQUENCE [LARGE SCALE GENOMIC DNA]</scope>
    <source>
        <strain evidence="1 2">DSM 18860</strain>
    </source>
</reference>
<evidence type="ECO:0000313" key="1">
    <source>
        <dbReference type="EMBL" id="WOX56868.1"/>
    </source>
</evidence>
<dbReference type="GeneID" id="85732685"/>
<evidence type="ECO:0000313" key="2">
    <source>
        <dbReference type="Proteomes" id="UP001305652"/>
    </source>
</evidence>
<dbReference type="Pfam" id="PF19131">
    <property type="entry name" value="DUF5814"/>
    <property type="match status" value="1"/>
</dbReference>
<organism evidence="1 2">
    <name type="scientific">Methanoculleus receptaculi</name>
    <dbReference type="NCBI Taxonomy" id="394967"/>
    <lineage>
        <taxon>Archaea</taxon>
        <taxon>Methanobacteriati</taxon>
        <taxon>Methanobacteriota</taxon>
        <taxon>Stenosarchaea group</taxon>
        <taxon>Methanomicrobia</taxon>
        <taxon>Methanomicrobiales</taxon>
        <taxon>Methanomicrobiaceae</taxon>
        <taxon>Methanoculleus</taxon>
    </lineage>
</organism>
<dbReference type="KEGG" id="mrc:R6Y96_05970"/>
<dbReference type="EMBL" id="CP137642">
    <property type="protein sequence ID" value="WOX56868.1"/>
    <property type="molecule type" value="Genomic_DNA"/>
</dbReference>
<name>A0AAX4FTU1_9EURY</name>
<accession>A0AAX4FTU1</accession>
<proteinExistence type="predicted"/>
<dbReference type="AlphaFoldDB" id="A0AAX4FTU1"/>
<dbReference type="InterPro" id="IPR043852">
    <property type="entry name" value="DUF5814"/>
</dbReference>
<gene>
    <name evidence="1" type="ORF">R6Y96_05970</name>
</gene>
<protein>
    <submittedName>
        <fullName evidence="1">DUF5814 domain-containing protein</fullName>
    </submittedName>
</protein>
<sequence length="150" mass="17207">MIADKARFRAARKLERAAGFRLPDHVFSGGFLEAVGRGVNFENLDRRMQENLLAIFRNFMDCKCKNAPYCGCPERKFTLTIIELREMGLDHRQISAHLLEEYGIDLYPADILSFLEDSVHVLEAIRDVAELQGREKVAESAIEHIKKIEQ</sequence>
<dbReference type="RefSeq" id="WP_318620308.1">
    <property type="nucleotide sequence ID" value="NZ_CP137642.1"/>
</dbReference>